<dbReference type="RefSeq" id="WP_272736869.1">
    <property type="nucleotide sequence ID" value="NZ_CP116942.1"/>
</dbReference>
<evidence type="ECO:0000313" key="3">
    <source>
        <dbReference type="EMBL" id="WCO67347.1"/>
    </source>
</evidence>
<evidence type="ECO:0000256" key="2">
    <source>
        <dbReference type="SAM" id="Phobius"/>
    </source>
</evidence>
<name>A0AAE9Y6B4_9ACTN</name>
<accession>A0AAE9Y6B4</accession>
<proteinExistence type="predicted"/>
<feature type="transmembrane region" description="Helical" evidence="2">
    <location>
        <begin position="32"/>
        <end position="56"/>
    </location>
</feature>
<evidence type="ECO:0000256" key="1">
    <source>
        <dbReference type="SAM" id="MobiDB-lite"/>
    </source>
</evidence>
<keyword evidence="2" id="KW-0472">Membrane</keyword>
<keyword evidence="2" id="KW-0812">Transmembrane</keyword>
<keyword evidence="2" id="KW-1133">Transmembrane helix</keyword>
<feature type="transmembrane region" description="Helical" evidence="2">
    <location>
        <begin position="68"/>
        <end position="89"/>
    </location>
</feature>
<sequence>MHHREDPEDPFELNADPGWRPGPRGGRPDGLVALRMVFLAVCGGLLVVGVVVGILATDADRADGSLSTAAGAAGVVAAGVLSLLFVRFVPVRLDCADELALARSWRTRFFGRVAGAEAAALVAFVVYLLNGTPALYPLGLVFSALGLAYGGPFRATLVRDQEELALRGCPIALVPALRRAVTPDTR</sequence>
<reference evidence="3" key="1">
    <citation type="submission" date="2023-01" db="EMBL/GenBank/DDBJ databases">
        <title>The diversity of Class Acidimicrobiia in South China Sea sediment environments and the proposal of Iamia marina sp. nov., a novel species of the genus Iamia.</title>
        <authorList>
            <person name="He Y."/>
            <person name="Tian X."/>
        </authorList>
    </citation>
    <scope>NUCLEOTIDE SEQUENCE</scope>
    <source>
        <strain evidence="3">DSM 19957</strain>
    </source>
</reference>
<organism evidence="3 4">
    <name type="scientific">Iamia majanohamensis</name>
    <dbReference type="NCBI Taxonomy" id="467976"/>
    <lineage>
        <taxon>Bacteria</taxon>
        <taxon>Bacillati</taxon>
        <taxon>Actinomycetota</taxon>
        <taxon>Acidimicrobiia</taxon>
        <taxon>Acidimicrobiales</taxon>
        <taxon>Iamiaceae</taxon>
        <taxon>Iamia</taxon>
    </lineage>
</organism>
<keyword evidence="4" id="KW-1185">Reference proteome</keyword>
<feature type="transmembrane region" description="Helical" evidence="2">
    <location>
        <begin position="109"/>
        <end position="129"/>
    </location>
</feature>
<evidence type="ECO:0000313" key="4">
    <source>
        <dbReference type="Proteomes" id="UP001216390"/>
    </source>
</evidence>
<gene>
    <name evidence="3" type="ORF">PO878_01265</name>
</gene>
<dbReference type="EMBL" id="CP116942">
    <property type="protein sequence ID" value="WCO67347.1"/>
    <property type="molecule type" value="Genomic_DNA"/>
</dbReference>
<protein>
    <submittedName>
        <fullName evidence="3">Uncharacterized protein</fullName>
    </submittedName>
</protein>
<dbReference type="KEGG" id="ima:PO878_01265"/>
<dbReference type="AlphaFoldDB" id="A0AAE9Y6B4"/>
<feature type="transmembrane region" description="Helical" evidence="2">
    <location>
        <begin position="135"/>
        <end position="157"/>
    </location>
</feature>
<dbReference type="Proteomes" id="UP001216390">
    <property type="component" value="Chromosome"/>
</dbReference>
<feature type="region of interest" description="Disordered" evidence="1">
    <location>
        <begin position="1"/>
        <end position="22"/>
    </location>
</feature>